<evidence type="ECO:0000313" key="5">
    <source>
        <dbReference type="Proteomes" id="UP000030445"/>
    </source>
</evidence>
<dbReference type="GO" id="GO:0050427">
    <property type="term" value="P:3'-phosphoadenosine 5'-phosphosulfate metabolic process"/>
    <property type="evidence" value="ECO:0007669"/>
    <property type="project" value="TreeGrafter"/>
</dbReference>
<dbReference type="SUPFAM" id="SSF56655">
    <property type="entry name" value="Carbohydrate phosphatase"/>
    <property type="match status" value="1"/>
</dbReference>
<feature type="binding site" evidence="3">
    <location>
        <position position="103"/>
    </location>
    <ligand>
        <name>Mg(2+)</name>
        <dbReference type="ChEBI" id="CHEBI:18420"/>
        <label>1</label>
        <note>catalytic</note>
    </ligand>
</feature>
<dbReference type="Gene3D" id="3.30.540.10">
    <property type="entry name" value="Fructose-1,6-Bisphosphatase, subunit A, domain 1"/>
    <property type="match status" value="1"/>
</dbReference>
<dbReference type="Proteomes" id="UP000030445">
    <property type="component" value="Unassembled WGS sequence"/>
</dbReference>
<dbReference type="PRINTS" id="PR00377">
    <property type="entry name" value="IMPHPHTASES"/>
</dbReference>
<dbReference type="PROSITE" id="PS00630">
    <property type="entry name" value="IMP_2"/>
    <property type="match status" value="1"/>
</dbReference>
<evidence type="ECO:0000256" key="1">
    <source>
        <dbReference type="ARBA" id="ARBA00001033"/>
    </source>
</evidence>
<organism evidence="4 5">
    <name type="scientific">Prochlorococcus marinus str. MIT 9302</name>
    <dbReference type="NCBI Taxonomy" id="74545"/>
    <lineage>
        <taxon>Bacteria</taxon>
        <taxon>Bacillati</taxon>
        <taxon>Cyanobacteriota</taxon>
        <taxon>Cyanophyceae</taxon>
        <taxon>Synechococcales</taxon>
        <taxon>Prochlorococcaceae</taxon>
        <taxon>Prochlorococcus</taxon>
    </lineage>
</organism>
<reference evidence="5" key="1">
    <citation type="journal article" date="2014" name="Sci. Data">
        <title>Genomes of diverse isolates of the marine cyanobacterium Prochlorococcus.</title>
        <authorList>
            <person name="Biller S."/>
            <person name="Berube P."/>
            <person name="Thompson J."/>
            <person name="Kelly L."/>
            <person name="Roggensack S."/>
            <person name="Awad L."/>
            <person name="Roache-Johnson K."/>
            <person name="Ding H."/>
            <person name="Giovannoni S.J."/>
            <person name="Moore L.R."/>
            <person name="Chisholm S.W."/>
        </authorList>
    </citation>
    <scope>NUCLEOTIDE SEQUENCE [LARGE SCALE GENOMIC DNA]</scope>
    <source>
        <strain evidence="5">MIT 9302</strain>
    </source>
</reference>
<dbReference type="OrthoDB" id="9772456at2"/>
<dbReference type="eggNOG" id="COG1218">
    <property type="taxonomic scope" value="Bacteria"/>
</dbReference>
<evidence type="ECO:0000256" key="2">
    <source>
        <dbReference type="ARBA" id="ARBA00013106"/>
    </source>
</evidence>
<dbReference type="STRING" id="74545.EU96_1514"/>
<comment type="catalytic activity">
    <reaction evidence="1">
        <text>a myo-inositol phosphate + H2O = myo-inositol + phosphate</text>
        <dbReference type="Rhea" id="RHEA:24056"/>
        <dbReference type="ChEBI" id="CHEBI:15377"/>
        <dbReference type="ChEBI" id="CHEBI:17268"/>
        <dbReference type="ChEBI" id="CHEBI:43474"/>
        <dbReference type="ChEBI" id="CHEBI:84139"/>
        <dbReference type="EC" id="3.1.3.25"/>
    </reaction>
</comment>
<keyword evidence="3" id="KW-0479">Metal-binding</keyword>
<dbReference type="Pfam" id="PF00459">
    <property type="entry name" value="Inositol_P"/>
    <property type="match status" value="1"/>
</dbReference>
<dbReference type="GO" id="GO:0052834">
    <property type="term" value="F:inositol monophosphate phosphatase activity"/>
    <property type="evidence" value="ECO:0007669"/>
    <property type="project" value="UniProtKB-EC"/>
</dbReference>
<feature type="binding site" evidence="3">
    <location>
        <position position="83"/>
    </location>
    <ligand>
        <name>Mg(2+)</name>
        <dbReference type="ChEBI" id="CHEBI:18420"/>
        <label>1</label>
        <note>catalytic</note>
    </ligand>
</feature>
<dbReference type="GO" id="GO:0000103">
    <property type="term" value="P:sulfate assimilation"/>
    <property type="evidence" value="ECO:0007669"/>
    <property type="project" value="TreeGrafter"/>
</dbReference>
<name>A0A0A2A4Q3_PROMR</name>
<comment type="cofactor">
    <cofactor evidence="3">
        <name>Mg(2+)</name>
        <dbReference type="ChEBI" id="CHEBI:18420"/>
    </cofactor>
</comment>
<dbReference type="InterPro" id="IPR000760">
    <property type="entry name" value="Inositol_monophosphatase-like"/>
</dbReference>
<keyword evidence="3" id="KW-0460">Magnesium</keyword>
<dbReference type="EC" id="3.1.3.25" evidence="2"/>
<dbReference type="InterPro" id="IPR050725">
    <property type="entry name" value="CysQ/Inositol_MonoPase"/>
</dbReference>
<evidence type="ECO:0000256" key="3">
    <source>
        <dbReference type="PIRSR" id="PIRSR600760-2"/>
    </source>
</evidence>
<dbReference type="CDD" id="cd01638">
    <property type="entry name" value="CysQ"/>
    <property type="match status" value="1"/>
</dbReference>
<dbReference type="RefSeq" id="WP_032527130.1">
    <property type="nucleotide sequence ID" value="NZ_CP138951.1"/>
</dbReference>
<feature type="binding site" evidence="3">
    <location>
        <position position="235"/>
    </location>
    <ligand>
        <name>Mg(2+)</name>
        <dbReference type="ChEBI" id="CHEBI:18420"/>
        <label>1</label>
        <note>catalytic</note>
    </ligand>
</feature>
<dbReference type="PANTHER" id="PTHR43028:SF1">
    <property type="entry name" value="AMMONIUM TRANSPORT PROTEIN"/>
    <property type="match status" value="1"/>
</dbReference>
<feature type="binding site" evidence="3">
    <location>
        <position position="105"/>
    </location>
    <ligand>
        <name>Mg(2+)</name>
        <dbReference type="ChEBI" id="CHEBI:18420"/>
        <label>1</label>
        <note>catalytic</note>
    </ligand>
</feature>
<sequence>MIKLPSGVEINNLIDNLRIFSWEAADILLYYANSIKNLDQKNEILKNKNNNDPVTLADLEVNELIINRINQKYQDTNWDILSEENFKIESNFSNNVDWLWVLDPLDGTKDFIQGTQNYAMHLALNYKRKPYIGVVLIPEKDELWISFAEKLWCENRDGNIRKQNLSDTNILKEMTIVTSKNHKNEKLKDLIEKINFKKTIVMGSIGCKVASIIRGDSDIYIALSLPGKTAPKDWDFAAPEAILKAAGGSITNVDNEDLVYGRTDLKHSGIIIASNNKENHKRICSEVKAIIEEYNIYP</sequence>
<proteinExistence type="predicted"/>
<dbReference type="GO" id="GO:0046854">
    <property type="term" value="P:phosphatidylinositol phosphate biosynthetic process"/>
    <property type="evidence" value="ECO:0007669"/>
    <property type="project" value="InterPro"/>
</dbReference>
<feature type="binding site" evidence="3">
    <location>
        <position position="106"/>
    </location>
    <ligand>
        <name>Mg(2+)</name>
        <dbReference type="ChEBI" id="CHEBI:18420"/>
        <label>1</label>
        <note>catalytic</note>
    </ligand>
</feature>
<evidence type="ECO:0000313" key="4">
    <source>
        <dbReference type="EMBL" id="KGF96877.1"/>
    </source>
</evidence>
<dbReference type="Gene3D" id="3.40.190.80">
    <property type="match status" value="1"/>
</dbReference>
<dbReference type="PANTHER" id="PTHR43028">
    <property type="entry name" value="3'(2'),5'-BISPHOSPHATE NUCLEOTIDASE 1"/>
    <property type="match status" value="1"/>
</dbReference>
<accession>A0A0A2A4Q3</accession>
<dbReference type="GO" id="GO:0046872">
    <property type="term" value="F:metal ion binding"/>
    <property type="evidence" value="ECO:0007669"/>
    <property type="project" value="UniProtKB-KW"/>
</dbReference>
<gene>
    <name evidence="4" type="ORF">EU96_1514</name>
</gene>
<keyword evidence="4" id="KW-0378">Hydrolase</keyword>
<protein>
    <recommendedName>
        <fullName evidence="2">inositol-phosphate phosphatase</fullName>
        <ecNumber evidence="2">3.1.3.25</ecNumber>
    </recommendedName>
</protein>
<dbReference type="GO" id="GO:0008441">
    <property type="term" value="F:3'(2'),5'-bisphosphate nucleotidase activity"/>
    <property type="evidence" value="ECO:0007669"/>
    <property type="project" value="TreeGrafter"/>
</dbReference>
<dbReference type="EMBL" id="JNAM01000011">
    <property type="protein sequence ID" value="KGF96877.1"/>
    <property type="molecule type" value="Genomic_DNA"/>
</dbReference>
<comment type="caution">
    <text evidence="4">The sequence shown here is derived from an EMBL/GenBank/DDBJ whole genome shotgun (WGS) entry which is preliminary data.</text>
</comment>
<dbReference type="AlphaFoldDB" id="A0A0A2A4Q3"/>
<dbReference type="InterPro" id="IPR020550">
    <property type="entry name" value="Inositol_monophosphatase_CS"/>
</dbReference>